<accession>A0A7R8ZNX7</accession>
<dbReference type="AlphaFoldDB" id="A0A7R8ZNX7"/>
<dbReference type="EMBL" id="OB663058">
    <property type="protein sequence ID" value="CAD7230913.1"/>
    <property type="molecule type" value="Genomic_DNA"/>
</dbReference>
<sequence>MAHFGATYRRPRHGTCSRVSTGLLRRHQVNGATTLQGWVKTPLSMEQPRKHHGTCPRGAAMTLSVTSATDAINVNVLIVDAFLLPEGFVRSVWTSEAKGGRDRPTLAGRTVRRAPGSFQQTFAQIQRALGTKNLPGKQPPASLVQVRPSSSWNPSDHDLQRVLVRRAHSAKLAGDPDVCRKRRRGIGGKVPAQLEYREEKLNPASVGTDALNEVLAFSVADGDALVSHSVGYEKVPSAELDH</sequence>
<reference evidence="1" key="1">
    <citation type="submission" date="2020-11" db="EMBL/GenBank/DDBJ databases">
        <authorList>
            <person name="Tran Van P."/>
        </authorList>
    </citation>
    <scope>NUCLEOTIDE SEQUENCE</scope>
</reference>
<protein>
    <submittedName>
        <fullName evidence="1">Uncharacterized protein</fullName>
    </submittedName>
</protein>
<proteinExistence type="predicted"/>
<organism evidence="1">
    <name type="scientific">Cyprideis torosa</name>
    <dbReference type="NCBI Taxonomy" id="163714"/>
    <lineage>
        <taxon>Eukaryota</taxon>
        <taxon>Metazoa</taxon>
        <taxon>Ecdysozoa</taxon>
        <taxon>Arthropoda</taxon>
        <taxon>Crustacea</taxon>
        <taxon>Oligostraca</taxon>
        <taxon>Ostracoda</taxon>
        <taxon>Podocopa</taxon>
        <taxon>Podocopida</taxon>
        <taxon>Cytherocopina</taxon>
        <taxon>Cytheroidea</taxon>
        <taxon>Cytherideidae</taxon>
        <taxon>Cyprideis</taxon>
    </lineage>
</organism>
<evidence type="ECO:0000313" key="1">
    <source>
        <dbReference type="EMBL" id="CAD7230913.1"/>
    </source>
</evidence>
<gene>
    <name evidence="1" type="ORF">CTOB1V02_LOCUS8769</name>
</gene>
<name>A0A7R8ZNX7_9CRUS</name>